<dbReference type="PROSITE" id="PS00595">
    <property type="entry name" value="AA_TRANSFER_CLASS_5"/>
    <property type="match status" value="1"/>
</dbReference>
<dbReference type="EMBL" id="UINC01002508">
    <property type="protein sequence ID" value="SUZ97421.1"/>
    <property type="molecule type" value="Genomic_DNA"/>
</dbReference>
<dbReference type="InterPro" id="IPR000192">
    <property type="entry name" value="Aminotrans_V_dom"/>
</dbReference>
<organism evidence="8">
    <name type="scientific">marine metagenome</name>
    <dbReference type="NCBI Taxonomy" id="408172"/>
    <lineage>
        <taxon>unclassified sequences</taxon>
        <taxon>metagenomes</taxon>
        <taxon>ecological metagenomes</taxon>
    </lineage>
</organism>
<keyword evidence="4" id="KW-0808">Transferase</keyword>
<evidence type="ECO:0000256" key="4">
    <source>
        <dbReference type="ARBA" id="ARBA00022679"/>
    </source>
</evidence>
<dbReference type="InterPro" id="IPR015421">
    <property type="entry name" value="PyrdxlP-dep_Trfase_major"/>
</dbReference>
<dbReference type="Gene3D" id="3.90.1150.10">
    <property type="entry name" value="Aspartate Aminotransferase, domain 1"/>
    <property type="match status" value="1"/>
</dbReference>
<dbReference type="Gene3D" id="3.40.640.10">
    <property type="entry name" value="Type I PLP-dependent aspartate aminotransferase-like (Major domain)"/>
    <property type="match status" value="1"/>
</dbReference>
<comment type="cofactor">
    <cofactor evidence="1">
        <name>pyridoxal 5'-phosphate</name>
        <dbReference type="ChEBI" id="CHEBI:597326"/>
    </cofactor>
</comment>
<evidence type="ECO:0000256" key="2">
    <source>
        <dbReference type="ARBA" id="ARBA00010447"/>
    </source>
</evidence>
<comment type="catalytic activity">
    <reaction evidence="6">
        <text>(sulfur carrier)-H + L-cysteine = (sulfur carrier)-SH + L-alanine</text>
        <dbReference type="Rhea" id="RHEA:43892"/>
        <dbReference type="Rhea" id="RHEA-COMP:14737"/>
        <dbReference type="Rhea" id="RHEA-COMP:14739"/>
        <dbReference type="ChEBI" id="CHEBI:29917"/>
        <dbReference type="ChEBI" id="CHEBI:35235"/>
        <dbReference type="ChEBI" id="CHEBI:57972"/>
        <dbReference type="ChEBI" id="CHEBI:64428"/>
        <dbReference type="EC" id="2.8.1.7"/>
    </reaction>
</comment>
<dbReference type="InterPro" id="IPR015422">
    <property type="entry name" value="PyrdxlP-dep_Trfase_small"/>
</dbReference>
<keyword evidence="5" id="KW-0663">Pyridoxal phosphate</keyword>
<dbReference type="AlphaFoldDB" id="A0A381S235"/>
<protein>
    <recommendedName>
        <fullName evidence="3">cysteine desulfurase</fullName>
        <ecNumber evidence="3">2.8.1.7</ecNumber>
    </recommendedName>
</protein>
<evidence type="ECO:0000256" key="6">
    <source>
        <dbReference type="ARBA" id="ARBA00050776"/>
    </source>
</evidence>
<proteinExistence type="inferred from homology"/>
<dbReference type="Pfam" id="PF00266">
    <property type="entry name" value="Aminotran_5"/>
    <property type="match status" value="1"/>
</dbReference>
<evidence type="ECO:0000256" key="5">
    <source>
        <dbReference type="ARBA" id="ARBA00022898"/>
    </source>
</evidence>
<evidence type="ECO:0000256" key="1">
    <source>
        <dbReference type="ARBA" id="ARBA00001933"/>
    </source>
</evidence>
<comment type="similarity">
    <text evidence="2">Belongs to the class-V pyridoxal-phosphate-dependent aminotransferase family. Csd subfamily.</text>
</comment>
<sequence length="419" mass="45302">MTSRAENDFGPDGEVFDVERIRALFPILAQRPGGQPLVYLDNAATTQKPLPVLNTLSRYYANENANIHRGVYGLSQRATDAYEGARAKMARFLNAAEPAEVVFTRNATEGINLVAQTFGRQRVTADDEVVISAMEHHSNIVPWQLLCEEKGAQLRVVPISDSGELMLDELASMLGPRTKLVSIVHMSNSLGTINPVRRVVELAHAQGVPVLLDGSQAAYHMPVDVQALECDFYVVTGHKLYGPTGIGALYGRRSWLEAMPPYQGGGDMISSVTFERTTYNEVPHKFEAGTPHIAGVVGLGAAVDFIESVGFSAIVEHERQLLAYATTALEAVPGLRLIGTAPEKASILSFVLDGVHAHDVGTVVDTQGVAIRTGHHCTQPVMERFSVPATARASLAMYNTTTEIDQLVTALATVREVFG</sequence>
<dbReference type="NCBIfam" id="TIGR01979">
    <property type="entry name" value="sufS"/>
    <property type="match status" value="1"/>
</dbReference>
<gene>
    <name evidence="8" type="ORF">METZ01_LOCUS50275</name>
</gene>
<dbReference type="GO" id="GO:0030170">
    <property type="term" value="F:pyridoxal phosphate binding"/>
    <property type="evidence" value="ECO:0007669"/>
    <property type="project" value="InterPro"/>
</dbReference>
<dbReference type="InterPro" id="IPR020578">
    <property type="entry name" value="Aminotrans_V_PyrdxlP_BS"/>
</dbReference>
<accession>A0A381S235</accession>
<dbReference type="CDD" id="cd06453">
    <property type="entry name" value="SufS_like"/>
    <property type="match status" value="1"/>
</dbReference>
<dbReference type="SUPFAM" id="SSF53383">
    <property type="entry name" value="PLP-dependent transferases"/>
    <property type="match status" value="1"/>
</dbReference>
<dbReference type="GO" id="GO:0006534">
    <property type="term" value="P:cysteine metabolic process"/>
    <property type="evidence" value="ECO:0007669"/>
    <property type="project" value="InterPro"/>
</dbReference>
<feature type="domain" description="Aminotransferase class V" evidence="7">
    <location>
        <begin position="38"/>
        <end position="407"/>
    </location>
</feature>
<dbReference type="PANTHER" id="PTHR43586:SF8">
    <property type="entry name" value="CYSTEINE DESULFURASE 1, CHLOROPLASTIC"/>
    <property type="match status" value="1"/>
</dbReference>
<reference evidence="8" key="1">
    <citation type="submission" date="2018-05" db="EMBL/GenBank/DDBJ databases">
        <authorList>
            <person name="Lanie J.A."/>
            <person name="Ng W.-L."/>
            <person name="Kazmierczak K.M."/>
            <person name="Andrzejewski T.M."/>
            <person name="Davidsen T.M."/>
            <person name="Wayne K.J."/>
            <person name="Tettelin H."/>
            <person name="Glass J.I."/>
            <person name="Rusch D."/>
            <person name="Podicherti R."/>
            <person name="Tsui H.-C.T."/>
            <person name="Winkler M.E."/>
        </authorList>
    </citation>
    <scope>NUCLEOTIDE SEQUENCE</scope>
</reference>
<dbReference type="PIRSF" id="PIRSF005572">
    <property type="entry name" value="NifS"/>
    <property type="match status" value="1"/>
</dbReference>
<dbReference type="PANTHER" id="PTHR43586">
    <property type="entry name" value="CYSTEINE DESULFURASE"/>
    <property type="match status" value="1"/>
</dbReference>
<dbReference type="GO" id="GO:0031071">
    <property type="term" value="F:cysteine desulfurase activity"/>
    <property type="evidence" value="ECO:0007669"/>
    <property type="project" value="UniProtKB-EC"/>
</dbReference>
<evidence type="ECO:0000256" key="3">
    <source>
        <dbReference type="ARBA" id="ARBA00012239"/>
    </source>
</evidence>
<dbReference type="InterPro" id="IPR016454">
    <property type="entry name" value="Cysteine_dSase"/>
</dbReference>
<dbReference type="EC" id="2.8.1.7" evidence="3"/>
<dbReference type="InterPro" id="IPR010970">
    <property type="entry name" value="Cys_dSase_SufS"/>
</dbReference>
<name>A0A381S235_9ZZZZ</name>
<evidence type="ECO:0000259" key="7">
    <source>
        <dbReference type="Pfam" id="PF00266"/>
    </source>
</evidence>
<dbReference type="InterPro" id="IPR015424">
    <property type="entry name" value="PyrdxlP-dep_Trfase"/>
</dbReference>
<evidence type="ECO:0000313" key="8">
    <source>
        <dbReference type="EMBL" id="SUZ97421.1"/>
    </source>
</evidence>